<protein>
    <recommendedName>
        <fullName evidence="1">BclA C-terminal domain-containing protein</fullName>
    </recommendedName>
</protein>
<dbReference type="EMBL" id="NVAP01000065">
    <property type="protein sequence ID" value="PFQ40461.1"/>
    <property type="molecule type" value="Genomic_DNA"/>
</dbReference>
<proteinExistence type="predicted"/>
<organism evidence="2 3">
    <name type="scientific">Bacillus cereus</name>
    <dbReference type="NCBI Taxonomy" id="1396"/>
    <lineage>
        <taxon>Bacteria</taxon>
        <taxon>Bacillati</taxon>
        <taxon>Bacillota</taxon>
        <taxon>Bacilli</taxon>
        <taxon>Bacillales</taxon>
        <taxon>Bacillaceae</taxon>
        <taxon>Bacillus</taxon>
        <taxon>Bacillus cereus group</taxon>
    </lineage>
</organism>
<dbReference type="Gene3D" id="2.60.120.40">
    <property type="match status" value="1"/>
</dbReference>
<dbReference type="AlphaFoldDB" id="A0A2C1MSP4"/>
<feature type="domain" description="BclA C-terminal" evidence="1">
    <location>
        <begin position="29"/>
        <end position="157"/>
    </location>
</feature>
<dbReference type="InterPro" id="IPR041415">
    <property type="entry name" value="BclA_C"/>
</dbReference>
<comment type="caution">
    <text evidence="2">The sequence shown here is derived from an EMBL/GenBank/DDBJ whole genome shotgun (WGS) entry which is preliminary data.</text>
</comment>
<evidence type="ECO:0000313" key="2">
    <source>
        <dbReference type="EMBL" id="PFQ40461.1"/>
    </source>
</evidence>
<feature type="non-terminal residue" evidence="2">
    <location>
        <position position="1"/>
    </location>
</feature>
<dbReference type="Pfam" id="PF18573">
    <property type="entry name" value="BclA_C"/>
    <property type="match status" value="1"/>
</dbReference>
<dbReference type="InterPro" id="IPR008983">
    <property type="entry name" value="Tumour_necrosis_fac-like_dom"/>
</dbReference>
<dbReference type="Proteomes" id="UP000224386">
    <property type="component" value="Unassembled WGS sequence"/>
</dbReference>
<evidence type="ECO:0000259" key="1">
    <source>
        <dbReference type="Pfam" id="PF18573"/>
    </source>
</evidence>
<evidence type="ECO:0000313" key="3">
    <source>
        <dbReference type="Proteomes" id="UP000224386"/>
    </source>
</evidence>
<gene>
    <name evidence="2" type="ORF">COK05_27585</name>
</gene>
<reference evidence="2 3" key="1">
    <citation type="submission" date="2017-09" db="EMBL/GenBank/DDBJ databases">
        <title>Large-scale bioinformatics analysis of Bacillus genomes uncovers conserved roles of natural products in bacterial physiology.</title>
        <authorList>
            <consortium name="Agbiome Team Llc"/>
            <person name="Bleich R.M."/>
            <person name="Grubbs K.J."/>
            <person name="Santa Maria K.C."/>
            <person name="Allen S.E."/>
            <person name="Farag S."/>
            <person name="Shank E.A."/>
            <person name="Bowers A."/>
        </authorList>
    </citation>
    <scope>NUCLEOTIDE SEQUENCE [LARGE SCALE GENOMIC DNA]</scope>
    <source>
        <strain evidence="2 3">AFS070861</strain>
    </source>
</reference>
<sequence length="157" mass="15511">TGATGPTGPTGATGVTGITGTSTTNVSSFAANTTGATILVVLSGTPVPLPSSQSLSGGITVDATNTIFTVPNTGRYFINYEVNLEAALLLSSQLLINGVGNTASTITPLLSVSQFNNTIIVPLTAGSTITLQLFGLIGAAILLPGSAGATLTIMQVS</sequence>
<accession>A0A2C1MSP4</accession>
<name>A0A2C1MSP4_BACCE</name>